<reference evidence="2" key="1">
    <citation type="submission" date="2024-04" db="EMBL/GenBank/DDBJ databases">
        <title>Salinicola lusitanus LLJ914,a marine bacterium isolated from the Okinawa Trough.</title>
        <authorList>
            <person name="Li J."/>
        </authorList>
    </citation>
    <scope>NUCLEOTIDE SEQUENCE [LARGE SCALE GENOMIC DNA]</scope>
</reference>
<proteinExistence type="predicted"/>
<comment type="caution">
    <text evidence="1">The sequence shown here is derived from an EMBL/GenBank/DDBJ whole genome shotgun (WGS) entry which is preliminary data.</text>
</comment>
<evidence type="ECO:0000313" key="1">
    <source>
        <dbReference type="EMBL" id="KAK7882121.1"/>
    </source>
</evidence>
<accession>A0AAW0MU63</accession>
<keyword evidence="2" id="KW-1185">Reference proteome</keyword>
<name>A0AAW0MU63_9GOBI</name>
<dbReference type="Proteomes" id="UP001460270">
    <property type="component" value="Unassembled WGS sequence"/>
</dbReference>
<gene>
    <name evidence="1" type="ORF">WMY93_028295</name>
</gene>
<dbReference type="EMBL" id="JBBPFD010000021">
    <property type="protein sequence ID" value="KAK7882121.1"/>
    <property type="molecule type" value="Genomic_DNA"/>
</dbReference>
<sequence>MPSSKKHSIFPKRPRDLESGSAALDAIGKNTSIYLQRLKNSEDSFASSPDDIRYYTRFPSYEHLMEFWNLIRDATSRMVRVTTGQKNLSTSTSTVSPVTRPTESSLKPGSVNGLVWLAHGSSQEIPPPVLCSSKSLPQPPPTRDVASVYWSAGSTRFPRLLRDVMG</sequence>
<protein>
    <submittedName>
        <fullName evidence="1">Uncharacterized protein</fullName>
    </submittedName>
</protein>
<organism evidence="1 2">
    <name type="scientific">Mugilogobius chulae</name>
    <name type="common">yellowstripe goby</name>
    <dbReference type="NCBI Taxonomy" id="88201"/>
    <lineage>
        <taxon>Eukaryota</taxon>
        <taxon>Metazoa</taxon>
        <taxon>Chordata</taxon>
        <taxon>Craniata</taxon>
        <taxon>Vertebrata</taxon>
        <taxon>Euteleostomi</taxon>
        <taxon>Actinopterygii</taxon>
        <taxon>Neopterygii</taxon>
        <taxon>Teleostei</taxon>
        <taxon>Neoteleostei</taxon>
        <taxon>Acanthomorphata</taxon>
        <taxon>Gobiaria</taxon>
        <taxon>Gobiiformes</taxon>
        <taxon>Gobioidei</taxon>
        <taxon>Gobiidae</taxon>
        <taxon>Gobionellinae</taxon>
        <taxon>Mugilogobius</taxon>
    </lineage>
</organism>
<dbReference type="AlphaFoldDB" id="A0AAW0MU63"/>
<evidence type="ECO:0000313" key="2">
    <source>
        <dbReference type="Proteomes" id="UP001460270"/>
    </source>
</evidence>